<evidence type="ECO:0008006" key="3">
    <source>
        <dbReference type="Google" id="ProtNLM"/>
    </source>
</evidence>
<protein>
    <recommendedName>
        <fullName evidence="3">N-acetyltransferase domain-containing protein</fullName>
    </recommendedName>
</protein>
<reference evidence="1" key="1">
    <citation type="submission" date="2022-04" db="EMBL/GenBank/DDBJ databases">
        <title>Halobacillus sp. isolated from saltern.</title>
        <authorList>
            <person name="Won M."/>
            <person name="Lee C.-M."/>
            <person name="Woen H.-Y."/>
            <person name="Kwon S.-W."/>
        </authorList>
    </citation>
    <scope>NUCLEOTIDE SEQUENCE</scope>
    <source>
        <strain evidence="1">SSHM10-5</strain>
    </source>
</reference>
<dbReference type="RefSeq" id="WP_245031071.1">
    <property type="nucleotide sequence ID" value="NZ_CP095075.1"/>
</dbReference>
<sequence>MYIEKLNLKHNGECGYVIKKDHHEVGSFILAEQEEGVSRLQQLSVAEDVSKAGILYVFELIQDYVKEEEIRELQVESHSKDLNHLLAHQQFECKDEEQQLWTYKVINN</sequence>
<gene>
    <name evidence="1" type="ORF">MUO15_16845</name>
</gene>
<name>A0ABY4H9W3_9BACI</name>
<accession>A0ABY4H9W3</accession>
<evidence type="ECO:0000313" key="2">
    <source>
        <dbReference type="Proteomes" id="UP000830326"/>
    </source>
</evidence>
<dbReference type="EMBL" id="CP095075">
    <property type="protein sequence ID" value="UOR11247.1"/>
    <property type="molecule type" value="Genomic_DNA"/>
</dbReference>
<evidence type="ECO:0000313" key="1">
    <source>
        <dbReference type="EMBL" id="UOR11247.1"/>
    </source>
</evidence>
<organism evidence="1 2">
    <name type="scientific">Halobacillus amylolyticus</name>
    <dbReference type="NCBI Taxonomy" id="2932259"/>
    <lineage>
        <taxon>Bacteria</taxon>
        <taxon>Bacillati</taxon>
        <taxon>Bacillota</taxon>
        <taxon>Bacilli</taxon>
        <taxon>Bacillales</taxon>
        <taxon>Bacillaceae</taxon>
        <taxon>Halobacillus</taxon>
    </lineage>
</organism>
<dbReference type="Proteomes" id="UP000830326">
    <property type="component" value="Chromosome"/>
</dbReference>
<keyword evidence="2" id="KW-1185">Reference proteome</keyword>
<proteinExistence type="predicted"/>